<dbReference type="InterPro" id="IPR036909">
    <property type="entry name" value="Cyt_c-like_dom_sf"/>
</dbReference>
<accession>A0ABY5MJP0</accession>
<sequence length="181" mass="19398">MGRLWSTALGASVLGAFVCVLIGSVVAAAYTYRWMHEDVPQHSRLLEWDDAAVVAQGKTLYATNCAGCHGANGEGQTAASGAPLAPPHDGSGHTWQHPDFALVQLTKDGVSTAACLTLDENAMPRFEQALTDREILDILSYIKSTWPAAIRAKHDEINSLYSSQNAAIGDLLDLPPGRRQN</sequence>
<evidence type="ECO:0000313" key="11">
    <source>
        <dbReference type="Proteomes" id="UP001342418"/>
    </source>
</evidence>
<keyword evidence="4" id="KW-0679">Respiratory chain</keyword>
<keyword evidence="6" id="KW-0249">Electron transport</keyword>
<evidence type="ECO:0000256" key="6">
    <source>
        <dbReference type="ARBA" id="ARBA00022982"/>
    </source>
</evidence>
<protein>
    <submittedName>
        <fullName evidence="10">Cytochrome c6</fullName>
    </submittedName>
</protein>
<dbReference type="Proteomes" id="UP001342418">
    <property type="component" value="Chromosome"/>
</dbReference>
<dbReference type="SUPFAM" id="SSF46626">
    <property type="entry name" value="Cytochrome c"/>
    <property type="match status" value="1"/>
</dbReference>
<dbReference type="InterPro" id="IPR008168">
    <property type="entry name" value="Cyt_C_IC"/>
</dbReference>
<feature type="domain" description="Cytochrome c" evidence="9">
    <location>
        <begin position="52"/>
        <end position="146"/>
    </location>
</feature>
<evidence type="ECO:0000256" key="8">
    <source>
        <dbReference type="PROSITE-ProRule" id="PRU00433"/>
    </source>
</evidence>
<dbReference type="PRINTS" id="PR00605">
    <property type="entry name" value="CYTCHROMECIC"/>
</dbReference>
<dbReference type="InterPro" id="IPR051459">
    <property type="entry name" value="Cytochrome_c-type_DH"/>
</dbReference>
<comment type="cofactor">
    <cofactor evidence="1">
        <name>heme c</name>
        <dbReference type="ChEBI" id="CHEBI:61717"/>
    </cofactor>
</comment>
<dbReference type="PANTHER" id="PTHR35008:SF4">
    <property type="entry name" value="BLL4482 PROTEIN"/>
    <property type="match status" value="1"/>
</dbReference>
<keyword evidence="3 8" id="KW-0349">Heme</keyword>
<dbReference type="PANTHER" id="PTHR35008">
    <property type="entry name" value="BLL4482 PROTEIN-RELATED"/>
    <property type="match status" value="1"/>
</dbReference>
<keyword evidence="2" id="KW-0813">Transport</keyword>
<name>A0ABY5MJP0_9HYPH</name>
<evidence type="ECO:0000256" key="3">
    <source>
        <dbReference type="ARBA" id="ARBA00022617"/>
    </source>
</evidence>
<keyword evidence="5 8" id="KW-0479">Metal-binding</keyword>
<dbReference type="RefSeq" id="WP_338529380.1">
    <property type="nucleotide sequence ID" value="NZ_CP030941.1"/>
</dbReference>
<evidence type="ECO:0000256" key="5">
    <source>
        <dbReference type="ARBA" id="ARBA00022723"/>
    </source>
</evidence>
<proteinExistence type="predicted"/>
<evidence type="ECO:0000256" key="2">
    <source>
        <dbReference type="ARBA" id="ARBA00022448"/>
    </source>
</evidence>
<evidence type="ECO:0000259" key="9">
    <source>
        <dbReference type="PROSITE" id="PS51007"/>
    </source>
</evidence>
<evidence type="ECO:0000313" key="10">
    <source>
        <dbReference type="EMBL" id="UUP17007.1"/>
    </source>
</evidence>
<evidence type="ECO:0000256" key="1">
    <source>
        <dbReference type="ARBA" id="ARBA00001926"/>
    </source>
</evidence>
<dbReference type="InterPro" id="IPR009056">
    <property type="entry name" value="Cyt_c-like_dom"/>
</dbReference>
<organism evidence="10 11">
    <name type="scientific">Nitratireductor thuwali</name>
    <dbReference type="NCBI Taxonomy" id="2267699"/>
    <lineage>
        <taxon>Bacteria</taxon>
        <taxon>Pseudomonadati</taxon>
        <taxon>Pseudomonadota</taxon>
        <taxon>Alphaproteobacteria</taxon>
        <taxon>Hyphomicrobiales</taxon>
        <taxon>Phyllobacteriaceae</taxon>
        <taxon>Nitratireductor</taxon>
    </lineage>
</organism>
<dbReference type="Pfam" id="PF00034">
    <property type="entry name" value="Cytochrom_C"/>
    <property type="match status" value="1"/>
</dbReference>
<keyword evidence="11" id="KW-1185">Reference proteome</keyword>
<dbReference type="EMBL" id="CP030941">
    <property type="protein sequence ID" value="UUP17007.1"/>
    <property type="molecule type" value="Genomic_DNA"/>
</dbReference>
<gene>
    <name evidence="10" type="primary">petJ_1</name>
    <name evidence="10" type="ORF">NTH_01457</name>
</gene>
<evidence type="ECO:0000256" key="7">
    <source>
        <dbReference type="ARBA" id="ARBA00023004"/>
    </source>
</evidence>
<dbReference type="PROSITE" id="PS51007">
    <property type="entry name" value="CYTC"/>
    <property type="match status" value="1"/>
</dbReference>
<evidence type="ECO:0000256" key="4">
    <source>
        <dbReference type="ARBA" id="ARBA00022660"/>
    </source>
</evidence>
<dbReference type="Gene3D" id="1.10.760.10">
    <property type="entry name" value="Cytochrome c-like domain"/>
    <property type="match status" value="1"/>
</dbReference>
<keyword evidence="7 8" id="KW-0408">Iron</keyword>
<reference evidence="10 11" key="1">
    <citation type="submission" date="2018-07" db="EMBL/GenBank/DDBJ databases">
        <title>Genome sequence of Nitratireductor thuwali#1536.</title>
        <authorList>
            <person name="Michoud G."/>
            <person name="Merlino G."/>
            <person name="Sefrji F.O."/>
            <person name="Daffonchio D."/>
        </authorList>
    </citation>
    <scope>NUCLEOTIDE SEQUENCE [LARGE SCALE GENOMIC DNA]</scope>
    <source>
        <strain evidence="11">Nit1536</strain>
    </source>
</reference>